<dbReference type="InterPro" id="IPR029442">
    <property type="entry name" value="GyrI-like"/>
</dbReference>
<dbReference type="InterPro" id="IPR047057">
    <property type="entry name" value="MerR_fam"/>
</dbReference>
<dbReference type="CDD" id="cd01107">
    <property type="entry name" value="HTH_BmrR"/>
    <property type="match status" value="1"/>
</dbReference>
<evidence type="ECO:0000256" key="1">
    <source>
        <dbReference type="ARBA" id="ARBA00023125"/>
    </source>
</evidence>
<sequence length="275" mass="32165">MLKIGEFSQLGHVSIRMLRHYDDIGLLRPKKIDQESGYRYYSVRQLEQLHTILLLKELKFSLQEIKDLLAVDDAVLTEHLLQKEQEIKEEIALDQMRIEAIQRTIQRIENPASYEIRLCGIPSFPAVCCRKVIPSFYHEGRFWQEFYQEIAEQGLSISSEDLGTATLFYDQEYREQDVELELVWRTKELVLVKAPLESRVVPEISLAASIIVTGNYHQLPTVYRAFAYWLDQHPEYQMSKITRQVCHIGPDETNDPEEYVTELQIPLIRLDSHAV</sequence>
<evidence type="ECO:0000259" key="2">
    <source>
        <dbReference type="PROSITE" id="PS50937"/>
    </source>
</evidence>
<evidence type="ECO:0000313" key="3">
    <source>
        <dbReference type="EMBL" id="MBO1307344.1"/>
    </source>
</evidence>
<feature type="domain" description="HTH merR-type" evidence="2">
    <location>
        <begin position="1"/>
        <end position="71"/>
    </location>
</feature>
<name>A0ABS3LCI7_9ENTE</name>
<gene>
    <name evidence="3" type="ORF">JZO70_14290</name>
</gene>
<dbReference type="InterPro" id="IPR010499">
    <property type="entry name" value="AraC_E-bd"/>
</dbReference>
<evidence type="ECO:0000313" key="4">
    <source>
        <dbReference type="Proteomes" id="UP000664601"/>
    </source>
</evidence>
<dbReference type="EMBL" id="JAFREM010000022">
    <property type="protein sequence ID" value="MBO1307344.1"/>
    <property type="molecule type" value="Genomic_DNA"/>
</dbReference>
<dbReference type="InterPro" id="IPR000551">
    <property type="entry name" value="MerR-type_HTH_dom"/>
</dbReference>
<dbReference type="Gene3D" id="3.20.80.10">
    <property type="entry name" value="Regulatory factor, effector binding domain"/>
    <property type="match status" value="1"/>
</dbReference>
<protein>
    <submittedName>
        <fullName evidence="3">MerR family transcriptional regulator</fullName>
    </submittedName>
</protein>
<keyword evidence="1" id="KW-0238">DNA-binding</keyword>
<dbReference type="InterPro" id="IPR011256">
    <property type="entry name" value="Reg_factor_effector_dom_sf"/>
</dbReference>
<dbReference type="SUPFAM" id="SSF46955">
    <property type="entry name" value="Putative DNA-binding domain"/>
    <property type="match status" value="1"/>
</dbReference>
<dbReference type="Proteomes" id="UP000664601">
    <property type="component" value="Unassembled WGS sequence"/>
</dbReference>
<dbReference type="Gene3D" id="1.10.1660.10">
    <property type="match status" value="1"/>
</dbReference>
<proteinExistence type="predicted"/>
<accession>A0ABS3LCI7</accession>
<dbReference type="Pfam" id="PF13411">
    <property type="entry name" value="MerR_1"/>
    <property type="match status" value="1"/>
</dbReference>
<dbReference type="PANTHER" id="PTHR30204:SF97">
    <property type="entry name" value="MERR FAMILY REGULATORY PROTEIN"/>
    <property type="match status" value="1"/>
</dbReference>
<organism evidence="3 4">
    <name type="scientific">Candidatus Enterococcus moelleringii</name>
    <dbReference type="NCBI Taxonomy" id="2815325"/>
    <lineage>
        <taxon>Bacteria</taxon>
        <taxon>Bacillati</taxon>
        <taxon>Bacillota</taxon>
        <taxon>Bacilli</taxon>
        <taxon>Lactobacillales</taxon>
        <taxon>Enterococcaceae</taxon>
        <taxon>Enterococcus</taxon>
    </lineage>
</organism>
<dbReference type="Pfam" id="PF06445">
    <property type="entry name" value="GyrI-like"/>
    <property type="match status" value="1"/>
</dbReference>
<dbReference type="InterPro" id="IPR009061">
    <property type="entry name" value="DNA-bd_dom_put_sf"/>
</dbReference>
<dbReference type="SMART" id="SM00422">
    <property type="entry name" value="HTH_MERR"/>
    <property type="match status" value="1"/>
</dbReference>
<comment type="caution">
    <text evidence="3">The sequence shown here is derived from an EMBL/GenBank/DDBJ whole genome shotgun (WGS) entry which is preliminary data.</text>
</comment>
<dbReference type="RefSeq" id="WP_207674280.1">
    <property type="nucleotide sequence ID" value="NZ_JAFREM010000022.1"/>
</dbReference>
<dbReference type="PANTHER" id="PTHR30204">
    <property type="entry name" value="REDOX-CYCLING DRUG-SENSING TRANSCRIPTIONAL ACTIVATOR SOXR"/>
    <property type="match status" value="1"/>
</dbReference>
<dbReference type="SMART" id="SM00871">
    <property type="entry name" value="AraC_E_bind"/>
    <property type="match status" value="1"/>
</dbReference>
<dbReference type="SUPFAM" id="SSF55136">
    <property type="entry name" value="Probable bacterial effector-binding domain"/>
    <property type="match status" value="1"/>
</dbReference>
<reference evidence="3 4" key="1">
    <citation type="submission" date="2021-03" db="EMBL/GenBank/DDBJ databases">
        <title>Enterococcal diversity collection.</title>
        <authorList>
            <person name="Gilmore M.S."/>
            <person name="Schwartzman J."/>
            <person name="Van Tyne D."/>
            <person name="Martin M."/>
            <person name="Earl A.M."/>
            <person name="Manson A.L."/>
            <person name="Straub T."/>
            <person name="Salamzade R."/>
            <person name="Saavedra J."/>
            <person name="Lebreton F."/>
            <person name="Prichula J."/>
            <person name="Schaufler K."/>
            <person name="Gaca A."/>
            <person name="Sgardioli B."/>
            <person name="Wagenaar J."/>
            <person name="Strong T."/>
        </authorList>
    </citation>
    <scope>NUCLEOTIDE SEQUENCE [LARGE SCALE GENOMIC DNA]</scope>
    <source>
        <strain evidence="3 4">669A</strain>
    </source>
</reference>
<keyword evidence="4" id="KW-1185">Reference proteome</keyword>
<dbReference type="PROSITE" id="PS50937">
    <property type="entry name" value="HTH_MERR_2"/>
    <property type="match status" value="1"/>
</dbReference>